<keyword evidence="8 9" id="KW-0472">Membrane</keyword>
<dbReference type="SMART" id="SM00382">
    <property type="entry name" value="AAA"/>
    <property type="match status" value="1"/>
</dbReference>
<dbReference type="SUPFAM" id="SSF90123">
    <property type="entry name" value="ABC transporter transmembrane region"/>
    <property type="match status" value="1"/>
</dbReference>
<keyword evidence="4 9" id="KW-0812">Transmembrane</keyword>
<sequence>MTHARPPAFPALGLARRLIREHLVSQWPWMALGIVCMLGVAAATAAIAWLMEPAFNEVFRGGDRQRLLELGLAFPIVFITKGLANYGQRTLMNKVGFQVVARCRAALYDHLQDMDIAYLAEQRTAGLVSRFTVDLAMLRNTITSATMALGRDVATLFGLVGTLFVLDLSLAVIALVLFPLAGLPIMLLGRAARNAARGMQSESGRLDGLLVQIFQAIRLVRIYNADGFERARVAGTVEMIHRHMMRTETVAASISLVLEVLSGIAFAAVVVYGGLRVSAGTLDPGTFFAFVTSVFLLYQPVKRLGKVNVVAQEGLSALERYYAVLDTPPGLREKAGAQALRPGPGALRFEDVSLTYPGQDAPALESLTFEVPAGGTAALVGRSGAGKSTALSLVPRFRDPDRGRVLLDGQDVRDVTFRSLWDAIALVTQDVILFDDTVRANIAFGRLDADDDAVHQAARAAAAHDFIMALPQGYDTVIGEEGGRLSGGQRQRLVIARALLKNAPILLLDEATSALDPESERQVRQAFDTLRQGRTCLVVAHRLATVRNADVIHVLDDGKVVASGRHEQLLETCPLYAALCASDALA</sequence>
<keyword evidence="3" id="KW-1003">Cell membrane</keyword>
<dbReference type="InterPro" id="IPR003593">
    <property type="entry name" value="AAA+_ATPase"/>
</dbReference>
<dbReference type="PROSITE" id="PS50929">
    <property type="entry name" value="ABC_TM1F"/>
    <property type="match status" value="1"/>
</dbReference>
<dbReference type="InterPro" id="IPR003439">
    <property type="entry name" value="ABC_transporter-like_ATP-bd"/>
</dbReference>
<evidence type="ECO:0000313" key="13">
    <source>
        <dbReference type="Proteomes" id="UP000321567"/>
    </source>
</evidence>
<keyword evidence="5" id="KW-0547">Nucleotide-binding</keyword>
<dbReference type="GO" id="GO:0090374">
    <property type="term" value="P:oligopeptide export from mitochondrion"/>
    <property type="evidence" value="ECO:0007669"/>
    <property type="project" value="TreeGrafter"/>
</dbReference>
<dbReference type="CDD" id="cd18552">
    <property type="entry name" value="ABC_6TM_MsbA_like"/>
    <property type="match status" value="1"/>
</dbReference>
<dbReference type="GO" id="GO:0005524">
    <property type="term" value="F:ATP binding"/>
    <property type="evidence" value="ECO:0007669"/>
    <property type="project" value="UniProtKB-KW"/>
</dbReference>
<keyword evidence="2" id="KW-0813">Transport</keyword>
<evidence type="ECO:0000256" key="8">
    <source>
        <dbReference type="ARBA" id="ARBA00023136"/>
    </source>
</evidence>
<evidence type="ECO:0000313" key="12">
    <source>
        <dbReference type="EMBL" id="GEO82400.1"/>
    </source>
</evidence>
<accession>A0A512HAH9</accession>
<dbReference type="InterPro" id="IPR011527">
    <property type="entry name" value="ABC1_TM_dom"/>
</dbReference>
<evidence type="ECO:0000256" key="3">
    <source>
        <dbReference type="ARBA" id="ARBA00022475"/>
    </source>
</evidence>
<dbReference type="Pfam" id="PF00005">
    <property type="entry name" value="ABC_tran"/>
    <property type="match status" value="1"/>
</dbReference>
<dbReference type="AlphaFoldDB" id="A0A512HAH9"/>
<keyword evidence="6" id="KW-0067">ATP-binding</keyword>
<dbReference type="SUPFAM" id="SSF52540">
    <property type="entry name" value="P-loop containing nucleoside triphosphate hydrolases"/>
    <property type="match status" value="1"/>
</dbReference>
<dbReference type="GO" id="GO:0015421">
    <property type="term" value="F:ABC-type oligopeptide transporter activity"/>
    <property type="evidence" value="ECO:0007669"/>
    <property type="project" value="TreeGrafter"/>
</dbReference>
<dbReference type="PANTHER" id="PTHR43394">
    <property type="entry name" value="ATP-DEPENDENT PERMEASE MDL1, MITOCHONDRIAL"/>
    <property type="match status" value="1"/>
</dbReference>
<dbReference type="GO" id="GO:0005886">
    <property type="term" value="C:plasma membrane"/>
    <property type="evidence" value="ECO:0007669"/>
    <property type="project" value="UniProtKB-SubCell"/>
</dbReference>
<feature type="transmembrane region" description="Helical" evidence="9">
    <location>
        <begin position="27"/>
        <end position="51"/>
    </location>
</feature>
<evidence type="ECO:0000256" key="4">
    <source>
        <dbReference type="ARBA" id="ARBA00022692"/>
    </source>
</evidence>
<dbReference type="InterPro" id="IPR027417">
    <property type="entry name" value="P-loop_NTPase"/>
</dbReference>
<comment type="caution">
    <text evidence="12">The sequence shown here is derived from an EMBL/GenBank/DDBJ whole genome shotgun (WGS) entry which is preliminary data.</text>
</comment>
<feature type="domain" description="ABC transmembrane type-1" evidence="11">
    <location>
        <begin position="31"/>
        <end position="313"/>
    </location>
</feature>
<dbReference type="FunFam" id="3.40.50.300:FF:000221">
    <property type="entry name" value="Multidrug ABC transporter ATP-binding protein"/>
    <property type="match status" value="1"/>
</dbReference>
<dbReference type="Pfam" id="PF00664">
    <property type="entry name" value="ABC_membrane"/>
    <property type="match status" value="1"/>
</dbReference>
<feature type="domain" description="ABC transporter" evidence="10">
    <location>
        <begin position="347"/>
        <end position="582"/>
    </location>
</feature>
<dbReference type="PROSITE" id="PS50893">
    <property type="entry name" value="ABC_TRANSPORTER_2"/>
    <property type="match status" value="1"/>
</dbReference>
<evidence type="ECO:0000256" key="6">
    <source>
        <dbReference type="ARBA" id="ARBA00022840"/>
    </source>
</evidence>
<dbReference type="Gene3D" id="3.40.50.300">
    <property type="entry name" value="P-loop containing nucleotide triphosphate hydrolases"/>
    <property type="match status" value="1"/>
</dbReference>
<comment type="subcellular location">
    <subcellularLocation>
        <location evidence="1">Cell membrane</location>
        <topology evidence="1">Multi-pass membrane protein</topology>
    </subcellularLocation>
</comment>
<feature type="transmembrane region" description="Helical" evidence="9">
    <location>
        <begin position="249"/>
        <end position="275"/>
    </location>
</feature>
<dbReference type="InterPro" id="IPR039421">
    <property type="entry name" value="Type_1_exporter"/>
</dbReference>
<dbReference type="Proteomes" id="UP000321567">
    <property type="component" value="Unassembled WGS sequence"/>
</dbReference>
<dbReference type="OrthoDB" id="5288404at2"/>
<dbReference type="InterPro" id="IPR017871">
    <property type="entry name" value="ABC_transporter-like_CS"/>
</dbReference>
<proteinExistence type="predicted"/>
<gene>
    <name evidence="12" type="ORF">ROR02_25310</name>
</gene>
<keyword evidence="7 9" id="KW-1133">Transmembrane helix</keyword>
<feature type="transmembrane region" description="Helical" evidence="9">
    <location>
        <begin position="156"/>
        <end position="189"/>
    </location>
</feature>
<protein>
    <submittedName>
        <fullName evidence="12">ABC transporter permease</fullName>
    </submittedName>
</protein>
<dbReference type="GO" id="GO:0016887">
    <property type="term" value="F:ATP hydrolysis activity"/>
    <property type="evidence" value="ECO:0007669"/>
    <property type="project" value="InterPro"/>
</dbReference>
<dbReference type="Gene3D" id="1.20.1560.10">
    <property type="entry name" value="ABC transporter type 1, transmembrane domain"/>
    <property type="match status" value="1"/>
</dbReference>
<dbReference type="EMBL" id="BJZO01000076">
    <property type="protein sequence ID" value="GEO82400.1"/>
    <property type="molecule type" value="Genomic_DNA"/>
</dbReference>
<evidence type="ECO:0000259" key="11">
    <source>
        <dbReference type="PROSITE" id="PS50929"/>
    </source>
</evidence>
<evidence type="ECO:0000256" key="5">
    <source>
        <dbReference type="ARBA" id="ARBA00022741"/>
    </source>
</evidence>
<evidence type="ECO:0000259" key="10">
    <source>
        <dbReference type="PROSITE" id="PS50893"/>
    </source>
</evidence>
<evidence type="ECO:0000256" key="7">
    <source>
        <dbReference type="ARBA" id="ARBA00022989"/>
    </source>
</evidence>
<evidence type="ECO:0000256" key="9">
    <source>
        <dbReference type="SAM" id="Phobius"/>
    </source>
</evidence>
<name>A0A512HAH9_9PROT</name>
<dbReference type="InterPro" id="IPR036640">
    <property type="entry name" value="ABC1_TM_sf"/>
</dbReference>
<dbReference type="RefSeq" id="WP_147164421.1">
    <property type="nucleotide sequence ID" value="NZ_BJZO01000076.1"/>
</dbReference>
<evidence type="ECO:0000256" key="1">
    <source>
        <dbReference type="ARBA" id="ARBA00004651"/>
    </source>
</evidence>
<evidence type="ECO:0000256" key="2">
    <source>
        <dbReference type="ARBA" id="ARBA00022448"/>
    </source>
</evidence>
<dbReference type="PROSITE" id="PS00211">
    <property type="entry name" value="ABC_TRANSPORTER_1"/>
    <property type="match status" value="1"/>
</dbReference>
<feature type="transmembrane region" description="Helical" evidence="9">
    <location>
        <begin position="67"/>
        <end position="84"/>
    </location>
</feature>
<reference evidence="12 13" key="1">
    <citation type="submission" date="2019-07" db="EMBL/GenBank/DDBJ databases">
        <title>Whole genome shotgun sequence of Rhodospirillum oryzae NBRC 107573.</title>
        <authorList>
            <person name="Hosoyama A."/>
            <person name="Uohara A."/>
            <person name="Ohji S."/>
            <person name="Ichikawa N."/>
        </authorList>
    </citation>
    <scope>NUCLEOTIDE SEQUENCE [LARGE SCALE GENOMIC DNA]</scope>
    <source>
        <strain evidence="12 13">NBRC 107573</strain>
    </source>
</reference>
<organism evidence="12 13">
    <name type="scientific">Pararhodospirillum oryzae</name>
    <dbReference type="NCBI Taxonomy" id="478448"/>
    <lineage>
        <taxon>Bacteria</taxon>
        <taxon>Pseudomonadati</taxon>
        <taxon>Pseudomonadota</taxon>
        <taxon>Alphaproteobacteria</taxon>
        <taxon>Rhodospirillales</taxon>
        <taxon>Rhodospirillaceae</taxon>
        <taxon>Pararhodospirillum</taxon>
    </lineage>
</organism>
<dbReference type="PANTHER" id="PTHR43394:SF7">
    <property type="entry name" value="ABC TRANSPORTER B FAMILY MEMBER 28"/>
    <property type="match status" value="1"/>
</dbReference>
<keyword evidence="13" id="KW-1185">Reference proteome</keyword>